<comment type="caution">
    <text evidence="1">The sequence shown here is derived from an EMBL/GenBank/DDBJ whole genome shotgun (WGS) entry which is preliminary data.</text>
</comment>
<gene>
    <name evidence="1" type="ORF">PR048_001073</name>
</gene>
<name>A0ABQ9IHT9_9NEOP</name>
<evidence type="ECO:0000313" key="2">
    <source>
        <dbReference type="Proteomes" id="UP001159363"/>
    </source>
</evidence>
<reference evidence="1 2" key="1">
    <citation type="submission" date="2023-02" db="EMBL/GenBank/DDBJ databases">
        <title>LHISI_Scaffold_Assembly.</title>
        <authorList>
            <person name="Stuart O.P."/>
            <person name="Cleave R."/>
            <person name="Magrath M.J.L."/>
            <person name="Mikheyev A.S."/>
        </authorList>
    </citation>
    <scope>NUCLEOTIDE SEQUENCE [LARGE SCALE GENOMIC DNA]</scope>
    <source>
        <strain evidence="1">Daus_M_001</strain>
        <tissue evidence="1">Leg muscle</tissue>
    </source>
</reference>
<evidence type="ECO:0000313" key="1">
    <source>
        <dbReference type="EMBL" id="KAJ8895735.1"/>
    </source>
</evidence>
<proteinExistence type="predicted"/>
<sequence>MCSPGSELGQKRTAFSLATCSRQLTHSGNPCISSSQSFFKPSISVASNFSCSPSPSPSPEAQYTCTLSMPVPVSDLALDGMDARCWDGCSCSSCHTLRGERGGRVVSLLASHQGDPGSIPSRVTPDSRMWELCRTMPLVGRSSLESPASPALSFWHRSILTSITLIRSQDLDEGGGGQRKVALPLPLRAGDRGVWRQRPAHPGRTRDGRMWRRAAEGQPAHVRPRQLSGQMWRGAVQLARHLASSRCVRARTSPGAAVATATTRATGDCCGTTHAETAIVSSCLPSQPAKAAFKLYGWRKLLCHYITCITYLPVNVLSSISYLRLDDKLFTDKEKLESKVLFFSTLNKRIDVLEQMEEMQ</sequence>
<accession>A0ABQ9IHT9</accession>
<keyword evidence="2" id="KW-1185">Reference proteome</keyword>
<dbReference type="Proteomes" id="UP001159363">
    <property type="component" value="Chromosome 1"/>
</dbReference>
<protein>
    <submittedName>
        <fullName evidence="1">Uncharacterized protein</fullName>
    </submittedName>
</protein>
<dbReference type="EMBL" id="JARBHB010000001">
    <property type="protein sequence ID" value="KAJ8895735.1"/>
    <property type="molecule type" value="Genomic_DNA"/>
</dbReference>
<organism evidence="1 2">
    <name type="scientific">Dryococelus australis</name>
    <dbReference type="NCBI Taxonomy" id="614101"/>
    <lineage>
        <taxon>Eukaryota</taxon>
        <taxon>Metazoa</taxon>
        <taxon>Ecdysozoa</taxon>
        <taxon>Arthropoda</taxon>
        <taxon>Hexapoda</taxon>
        <taxon>Insecta</taxon>
        <taxon>Pterygota</taxon>
        <taxon>Neoptera</taxon>
        <taxon>Polyneoptera</taxon>
        <taxon>Phasmatodea</taxon>
        <taxon>Verophasmatodea</taxon>
        <taxon>Anareolatae</taxon>
        <taxon>Phasmatidae</taxon>
        <taxon>Eurycanthinae</taxon>
        <taxon>Dryococelus</taxon>
    </lineage>
</organism>